<reference evidence="3" key="1">
    <citation type="journal article" date="2019" name="Int. J. Syst. Evol. Microbiol.">
        <title>The Global Catalogue of Microorganisms (GCM) 10K type strain sequencing project: providing services to taxonomists for standard genome sequencing and annotation.</title>
        <authorList>
            <consortium name="The Broad Institute Genomics Platform"/>
            <consortium name="The Broad Institute Genome Sequencing Center for Infectious Disease"/>
            <person name="Wu L."/>
            <person name="Ma J."/>
        </authorList>
    </citation>
    <scope>NUCLEOTIDE SEQUENCE [LARGE SCALE GENOMIC DNA]</scope>
    <source>
        <strain evidence="3">IBRC-M 10813</strain>
    </source>
</reference>
<accession>A0ABV8JCL2</accession>
<dbReference type="EMBL" id="JBHSAP010000009">
    <property type="protein sequence ID" value="MFC4076667.1"/>
    <property type="molecule type" value="Genomic_DNA"/>
</dbReference>
<sequence length="68" mass="8307">MTEGRDRLEERLQMEIDQLERLRLEIKEAVLENWKESFHKELREKVKSQKRVIAQLTEEIQKSNRLEA</sequence>
<evidence type="ECO:0000256" key="1">
    <source>
        <dbReference type="SAM" id="Coils"/>
    </source>
</evidence>
<dbReference type="Proteomes" id="UP001595843">
    <property type="component" value="Unassembled WGS sequence"/>
</dbReference>
<evidence type="ECO:0000313" key="2">
    <source>
        <dbReference type="EMBL" id="MFC4076667.1"/>
    </source>
</evidence>
<gene>
    <name evidence="2" type="ORF">ACFOUO_07575</name>
</gene>
<evidence type="ECO:0008006" key="4">
    <source>
        <dbReference type="Google" id="ProtNLM"/>
    </source>
</evidence>
<protein>
    <recommendedName>
        <fullName evidence="4">50S ribosomal protein L29</fullName>
    </recommendedName>
</protein>
<feature type="coiled-coil region" evidence="1">
    <location>
        <begin position="5"/>
        <end position="66"/>
    </location>
</feature>
<keyword evidence="1" id="KW-0175">Coiled coil</keyword>
<comment type="caution">
    <text evidence="2">The sequence shown here is derived from an EMBL/GenBank/DDBJ whole genome shotgun (WGS) entry which is preliminary data.</text>
</comment>
<keyword evidence="3" id="KW-1185">Reference proteome</keyword>
<evidence type="ECO:0000313" key="3">
    <source>
        <dbReference type="Proteomes" id="UP001595843"/>
    </source>
</evidence>
<dbReference type="RefSeq" id="WP_380703812.1">
    <property type="nucleotide sequence ID" value="NZ_JBHSAP010000009.1"/>
</dbReference>
<organism evidence="2 3">
    <name type="scientific">Salinithrix halophila</name>
    <dbReference type="NCBI Taxonomy" id="1485204"/>
    <lineage>
        <taxon>Bacteria</taxon>
        <taxon>Bacillati</taxon>
        <taxon>Bacillota</taxon>
        <taxon>Bacilli</taxon>
        <taxon>Bacillales</taxon>
        <taxon>Thermoactinomycetaceae</taxon>
        <taxon>Salinithrix</taxon>
    </lineage>
</organism>
<name>A0ABV8JCL2_9BACL</name>
<proteinExistence type="predicted"/>